<dbReference type="FunFam" id="1.10.10.60:FF:000132">
    <property type="entry name" value="AraC family transcriptional regulator"/>
    <property type="match status" value="1"/>
</dbReference>
<evidence type="ECO:0000256" key="4">
    <source>
        <dbReference type="ARBA" id="ARBA00023159"/>
    </source>
</evidence>
<evidence type="ECO:0000256" key="1">
    <source>
        <dbReference type="ARBA" id="ARBA00022491"/>
    </source>
</evidence>
<dbReference type="Pfam" id="PF02311">
    <property type="entry name" value="AraC_binding"/>
    <property type="match status" value="1"/>
</dbReference>
<dbReference type="CDD" id="cd06124">
    <property type="entry name" value="cupin_NimR-like_N"/>
    <property type="match status" value="1"/>
</dbReference>
<keyword evidence="5" id="KW-0804">Transcription</keyword>
<evidence type="ECO:0000259" key="6">
    <source>
        <dbReference type="PROSITE" id="PS01124"/>
    </source>
</evidence>
<dbReference type="InterPro" id="IPR009057">
    <property type="entry name" value="Homeodomain-like_sf"/>
</dbReference>
<evidence type="ECO:0000256" key="5">
    <source>
        <dbReference type="ARBA" id="ARBA00023163"/>
    </source>
</evidence>
<dbReference type="KEGG" id="jsv:CNX70_09230"/>
<dbReference type="PANTHER" id="PTHR11019">
    <property type="entry name" value="HTH-TYPE TRANSCRIPTIONAL REGULATOR NIMR"/>
    <property type="match status" value="1"/>
</dbReference>
<proteinExistence type="predicted"/>
<dbReference type="PROSITE" id="PS00041">
    <property type="entry name" value="HTH_ARAC_FAMILY_1"/>
    <property type="match status" value="1"/>
</dbReference>
<keyword evidence="1" id="KW-0678">Repressor</keyword>
<dbReference type="Pfam" id="PF12833">
    <property type="entry name" value="HTH_18"/>
    <property type="match status" value="1"/>
</dbReference>
<keyword evidence="2" id="KW-0805">Transcription regulation</keyword>
<dbReference type="InterPro" id="IPR011051">
    <property type="entry name" value="RmlC_Cupin_sf"/>
</dbReference>
<dbReference type="PRINTS" id="PR00032">
    <property type="entry name" value="HTHARAC"/>
</dbReference>
<evidence type="ECO:0000256" key="3">
    <source>
        <dbReference type="ARBA" id="ARBA00023125"/>
    </source>
</evidence>
<dbReference type="PANTHER" id="PTHR11019:SF199">
    <property type="entry name" value="HTH-TYPE TRANSCRIPTIONAL REGULATOR NIMR"/>
    <property type="match status" value="1"/>
</dbReference>
<dbReference type="EMBL" id="CP023422">
    <property type="protein sequence ID" value="ATD63724.1"/>
    <property type="molecule type" value="Genomic_DNA"/>
</dbReference>
<gene>
    <name evidence="7" type="ORF">CNX70_09230</name>
</gene>
<dbReference type="GO" id="GO:0003700">
    <property type="term" value="F:DNA-binding transcription factor activity"/>
    <property type="evidence" value="ECO:0007669"/>
    <property type="project" value="InterPro"/>
</dbReference>
<evidence type="ECO:0000313" key="7">
    <source>
        <dbReference type="EMBL" id="ATD63724.1"/>
    </source>
</evidence>
<keyword evidence="8" id="KW-1185">Reference proteome</keyword>
<dbReference type="Proteomes" id="UP000218437">
    <property type="component" value="Chromosome"/>
</dbReference>
<accession>A0A290X3L2</accession>
<dbReference type="RefSeq" id="WP_096238355.1">
    <property type="nucleotide sequence ID" value="NZ_CP023422.1"/>
</dbReference>
<dbReference type="Gene3D" id="1.10.10.60">
    <property type="entry name" value="Homeodomain-like"/>
    <property type="match status" value="2"/>
</dbReference>
<evidence type="ECO:0000313" key="8">
    <source>
        <dbReference type="Proteomes" id="UP000218437"/>
    </source>
</evidence>
<dbReference type="InterPro" id="IPR018062">
    <property type="entry name" value="HTH_AraC-typ_CS"/>
</dbReference>
<sequence>MSFDTSNPPIFAVSPPSPLRAVRIAQPQERVTAAHHHASGQLFGAMRGLLSVAADSGHWVVPASHCVWMPPHHVYALRSHGPFAGWSVYVDEASCTGLPAAPCVMRVSGLLREAVGRASAWDEGALDARQIRVAGVILDEIAAAPLESFGLPLPTDLRLLRVARAVLDDLADERGVEALAAWAGVSPRTLARRFTIETGFTPSAWRQRARILRALELLATGQPVTTIALDLGYDNVSAFIAMFKRVMGVTPGRYGEGNGSESSNIAF</sequence>
<organism evidence="7 8">
    <name type="scientific">Janthinobacterium svalbardensis</name>
    <dbReference type="NCBI Taxonomy" id="368607"/>
    <lineage>
        <taxon>Bacteria</taxon>
        <taxon>Pseudomonadati</taxon>
        <taxon>Pseudomonadota</taxon>
        <taxon>Betaproteobacteria</taxon>
        <taxon>Burkholderiales</taxon>
        <taxon>Oxalobacteraceae</taxon>
        <taxon>Janthinobacterium</taxon>
    </lineage>
</organism>
<keyword evidence="3" id="KW-0238">DNA-binding</keyword>
<name>A0A290X3L2_9BURK</name>
<protein>
    <submittedName>
        <fullName evidence="7">AraC family transcriptional regulator</fullName>
    </submittedName>
</protein>
<reference evidence="7 8" key="1">
    <citation type="submission" date="2017-09" db="EMBL/GenBank/DDBJ databases">
        <title>Complete genome sequence of Janthinobacterium svalbardensis PAMC 27463.</title>
        <authorList>
            <person name="Cho Y.-J."/>
            <person name="Cho A."/>
            <person name="Kim O.-S."/>
            <person name="Lee J.-I."/>
        </authorList>
    </citation>
    <scope>NUCLEOTIDE SEQUENCE [LARGE SCALE GENOMIC DNA]</scope>
    <source>
        <strain evidence="7 8">PAMC 27463</strain>
    </source>
</reference>
<feature type="domain" description="HTH araC/xylS-type" evidence="6">
    <location>
        <begin position="160"/>
        <end position="257"/>
    </location>
</feature>
<keyword evidence="4" id="KW-0010">Activator</keyword>
<dbReference type="GO" id="GO:0043565">
    <property type="term" value="F:sequence-specific DNA binding"/>
    <property type="evidence" value="ECO:0007669"/>
    <property type="project" value="InterPro"/>
</dbReference>
<dbReference type="InterPro" id="IPR020449">
    <property type="entry name" value="Tscrpt_reg_AraC-type_HTH"/>
</dbReference>
<evidence type="ECO:0000256" key="2">
    <source>
        <dbReference type="ARBA" id="ARBA00023015"/>
    </source>
</evidence>
<dbReference type="InterPro" id="IPR003313">
    <property type="entry name" value="AraC-bd"/>
</dbReference>
<dbReference type="SUPFAM" id="SSF46689">
    <property type="entry name" value="Homeodomain-like"/>
    <property type="match status" value="2"/>
</dbReference>
<dbReference type="SMART" id="SM00342">
    <property type="entry name" value="HTH_ARAC"/>
    <property type="match status" value="1"/>
</dbReference>
<dbReference type="PROSITE" id="PS01124">
    <property type="entry name" value="HTH_ARAC_FAMILY_2"/>
    <property type="match status" value="1"/>
</dbReference>
<dbReference type="InterPro" id="IPR018060">
    <property type="entry name" value="HTH_AraC"/>
</dbReference>
<dbReference type="AlphaFoldDB" id="A0A290X3L2"/>
<dbReference type="SUPFAM" id="SSF51182">
    <property type="entry name" value="RmlC-like cupins"/>
    <property type="match status" value="1"/>
</dbReference>